<dbReference type="EnsemblMetazoa" id="AFAF009746-RA">
    <property type="protein sequence ID" value="AFAF009746-PA"/>
    <property type="gene ID" value="AFAF009746"/>
</dbReference>
<accession>A0A182QGL2</accession>
<proteinExistence type="predicted"/>
<evidence type="ECO:0000313" key="2">
    <source>
        <dbReference type="Proteomes" id="UP000075886"/>
    </source>
</evidence>
<keyword evidence="2" id="KW-1185">Reference proteome</keyword>
<sequence>MANSSMLFAAAPLPIEDFGYSSNTAASAPERHKAGAGRLSYGFASVGTLGRAFCAGRRKWVGFARTETRCRLMNWSTNLKHYRVPMPMLVLAAGVVVSIPGILNPSEIHLLERFEIVGTGQAVPAPMEDNLNYISNICHPGSCTALFYRNATLRTEDKIRLVAHLIDGFAGQDSVASEQLHDGNLHLEQGILLANTVARSRTERDVVVRTTLDFVVVRKALGNEFVRLGEHFRVAVQAVDVEVDGCSGRNRA</sequence>
<organism evidence="1 2">
    <name type="scientific">Anopheles farauti</name>
    <dbReference type="NCBI Taxonomy" id="69004"/>
    <lineage>
        <taxon>Eukaryota</taxon>
        <taxon>Metazoa</taxon>
        <taxon>Ecdysozoa</taxon>
        <taxon>Arthropoda</taxon>
        <taxon>Hexapoda</taxon>
        <taxon>Insecta</taxon>
        <taxon>Pterygota</taxon>
        <taxon>Neoptera</taxon>
        <taxon>Endopterygota</taxon>
        <taxon>Diptera</taxon>
        <taxon>Nematocera</taxon>
        <taxon>Culicoidea</taxon>
        <taxon>Culicidae</taxon>
        <taxon>Anophelinae</taxon>
        <taxon>Anopheles</taxon>
    </lineage>
</organism>
<reference evidence="1" key="2">
    <citation type="submission" date="2020-05" db="UniProtKB">
        <authorList>
            <consortium name="EnsemblMetazoa"/>
        </authorList>
    </citation>
    <scope>IDENTIFICATION</scope>
    <source>
        <strain evidence="1">FAR1</strain>
    </source>
</reference>
<dbReference type="AlphaFoldDB" id="A0A182QGL2"/>
<reference evidence="2" key="1">
    <citation type="submission" date="2014-01" db="EMBL/GenBank/DDBJ databases">
        <title>The Genome Sequence of Anopheles farauti FAR1 (V2).</title>
        <authorList>
            <consortium name="The Broad Institute Genomics Platform"/>
            <person name="Neafsey D.E."/>
            <person name="Besansky N."/>
            <person name="Howell P."/>
            <person name="Walton C."/>
            <person name="Young S.K."/>
            <person name="Zeng Q."/>
            <person name="Gargeya S."/>
            <person name="Fitzgerald M."/>
            <person name="Haas B."/>
            <person name="Abouelleil A."/>
            <person name="Allen A.W."/>
            <person name="Alvarado L."/>
            <person name="Arachchi H.M."/>
            <person name="Berlin A.M."/>
            <person name="Chapman S.B."/>
            <person name="Gainer-Dewar J."/>
            <person name="Goldberg J."/>
            <person name="Griggs A."/>
            <person name="Gujja S."/>
            <person name="Hansen M."/>
            <person name="Howarth C."/>
            <person name="Imamovic A."/>
            <person name="Ireland A."/>
            <person name="Larimer J."/>
            <person name="McCowan C."/>
            <person name="Murphy C."/>
            <person name="Pearson M."/>
            <person name="Poon T.W."/>
            <person name="Priest M."/>
            <person name="Roberts A."/>
            <person name="Saif S."/>
            <person name="Shea T."/>
            <person name="Sisk P."/>
            <person name="Sykes S."/>
            <person name="Wortman J."/>
            <person name="Nusbaum C."/>
            <person name="Birren B."/>
        </authorList>
    </citation>
    <scope>NUCLEOTIDE SEQUENCE [LARGE SCALE GENOMIC DNA]</scope>
    <source>
        <strain evidence="2">FAR1</strain>
    </source>
</reference>
<protein>
    <submittedName>
        <fullName evidence="1">Uncharacterized protein</fullName>
    </submittedName>
</protein>
<name>A0A182QGL2_9DIPT</name>
<dbReference type="Proteomes" id="UP000075886">
    <property type="component" value="Unassembled WGS sequence"/>
</dbReference>
<dbReference type="VEuPathDB" id="VectorBase:AFAF009746"/>
<dbReference type="EMBL" id="AXCN02000807">
    <property type="status" value="NOT_ANNOTATED_CDS"/>
    <property type="molecule type" value="Genomic_DNA"/>
</dbReference>
<evidence type="ECO:0000313" key="1">
    <source>
        <dbReference type="EnsemblMetazoa" id="AFAF009746-PA"/>
    </source>
</evidence>